<evidence type="ECO:0000256" key="4">
    <source>
        <dbReference type="ARBA" id="ARBA00023136"/>
    </source>
</evidence>
<keyword evidence="4 6" id="KW-0472">Membrane</keyword>
<evidence type="ECO:0000256" key="2">
    <source>
        <dbReference type="ARBA" id="ARBA00022692"/>
    </source>
</evidence>
<evidence type="ECO:0000256" key="5">
    <source>
        <dbReference type="SAM" id="MobiDB-lite"/>
    </source>
</evidence>
<organism evidence="7 8">
    <name type="scientific">Alkalimonas collagenimarina</name>
    <dbReference type="NCBI Taxonomy" id="400390"/>
    <lineage>
        <taxon>Bacteria</taxon>
        <taxon>Pseudomonadati</taxon>
        <taxon>Pseudomonadota</taxon>
        <taxon>Gammaproteobacteria</taxon>
        <taxon>Alkalimonas</taxon>
    </lineage>
</organism>
<dbReference type="InterPro" id="IPR036640">
    <property type="entry name" value="ABC1_TM_sf"/>
</dbReference>
<keyword evidence="8" id="KW-1185">Reference proteome</keyword>
<dbReference type="SUPFAM" id="SSF90123">
    <property type="entry name" value="ABC transporter transmembrane region"/>
    <property type="match status" value="1"/>
</dbReference>
<keyword evidence="2 6" id="KW-0812">Transmembrane</keyword>
<evidence type="ECO:0000313" key="8">
    <source>
        <dbReference type="Proteomes" id="UP001231616"/>
    </source>
</evidence>
<evidence type="ECO:0000256" key="1">
    <source>
        <dbReference type="ARBA" id="ARBA00004651"/>
    </source>
</evidence>
<gene>
    <name evidence="7" type="ORF">Q3O60_08035</name>
</gene>
<feature type="region of interest" description="Disordered" evidence="5">
    <location>
        <begin position="80"/>
        <end position="108"/>
    </location>
</feature>
<proteinExistence type="predicted"/>
<feature type="compositionally biased region" description="Basic and acidic residues" evidence="5">
    <location>
        <begin position="96"/>
        <end position="108"/>
    </location>
</feature>
<sequence length="108" mass="12746">MMFSFRRQTGSWQQRWQQQQQAGPVQRLLAWLVMGIVLLFGAMLMLVLLVFSWLLIPILLWRYRRKMRAFQQAAQQAQQQYQGQANETKPGSSPHRVIEGEVLDKKED</sequence>
<name>A0ABT9GYJ8_9GAMM</name>
<comment type="subcellular location">
    <subcellularLocation>
        <location evidence="1">Cell membrane</location>
        <topology evidence="1">Multi-pass membrane protein</topology>
    </subcellularLocation>
</comment>
<keyword evidence="3 6" id="KW-1133">Transmembrane helix</keyword>
<evidence type="ECO:0000313" key="7">
    <source>
        <dbReference type="EMBL" id="MDP4536133.1"/>
    </source>
</evidence>
<dbReference type="Proteomes" id="UP001231616">
    <property type="component" value="Unassembled WGS sequence"/>
</dbReference>
<accession>A0ABT9GYJ8</accession>
<feature type="transmembrane region" description="Helical" evidence="6">
    <location>
        <begin position="28"/>
        <end position="61"/>
    </location>
</feature>
<protein>
    <submittedName>
        <fullName evidence="7">Uncharacterized protein</fullName>
    </submittedName>
</protein>
<dbReference type="EMBL" id="JAUZVZ010000009">
    <property type="protein sequence ID" value="MDP4536133.1"/>
    <property type="molecule type" value="Genomic_DNA"/>
</dbReference>
<evidence type="ECO:0000256" key="6">
    <source>
        <dbReference type="SAM" id="Phobius"/>
    </source>
</evidence>
<reference evidence="7 8" key="1">
    <citation type="submission" date="2023-08" db="EMBL/GenBank/DDBJ databases">
        <authorList>
            <person name="Joshi A."/>
            <person name="Thite S."/>
        </authorList>
    </citation>
    <scope>NUCLEOTIDE SEQUENCE [LARGE SCALE GENOMIC DNA]</scope>
    <source>
        <strain evidence="7 8">AC40</strain>
    </source>
</reference>
<dbReference type="RefSeq" id="WP_305893398.1">
    <property type="nucleotide sequence ID" value="NZ_JAUZVZ010000009.1"/>
</dbReference>
<evidence type="ECO:0000256" key="3">
    <source>
        <dbReference type="ARBA" id="ARBA00022989"/>
    </source>
</evidence>
<comment type="caution">
    <text evidence="7">The sequence shown here is derived from an EMBL/GenBank/DDBJ whole genome shotgun (WGS) entry which is preliminary data.</text>
</comment>